<dbReference type="OrthoDB" id="12087at2157"/>
<dbReference type="EMBL" id="RRCH01000028">
    <property type="protein sequence ID" value="RRJ29589.1"/>
    <property type="molecule type" value="Genomic_DNA"/>
</dbReference>
<sequence length="216" mass="23403">MADQTDDLVTIPVDGIELEGELTLTDSATGLVVFAHGSGSSRKSPRNKFVAEMLETHDLGTLLFDLLTEKEDRTYETRFDIDRLTTRLLATTEWLRQREETRAMNLGYFGSSTGAAAALRAAARRGDDIGAVVSRGGRVDLASEQLPAVKAATLFIVGGADTDVLDLNREGLTELTCTKELEVIEDAGHLFEGPGELEEVADLAVAWFERALLDCG</sequence>
<feature type="domain" description="Dienelactone hydrolase" evidence="1">
    <location>
        <begin position="81"/>
        <end position="195"/>
    </location>
</feature>
<protein>
    <submittedName>
        <fullName evidence="2">Alpha/beta hydrolase</fullName>
    </submittedName>
</protein>
<keyword evidence="2" id="KW-0378">Hydrolase</keyword>
<dbReference type="InterPro" id="IPR029058">
    <property type="entry name" value="AB_hydrolase_fold"/>
</dbReference>
<dbReference type="RefSeq" id="WP_124955579.1">
    <property type="nucleotide sequence ID" value="NZ_RRCH01000028.1"/>
</dbReference>
<dbReference type="Proteomes" id="UP000282322">
    <property type="component" value="Unassembled WGS sequence"/>
</dbReference>
<gene>
    <name evidence="2" type="ORF">EIK79_13230</name>
</gene>
<evidence type="ECO:0000259" key="1">
    <source>
        <dbReference type="Pfam" id="PF01738"/>
    </source>
</evidence>
<evidence type="ECO:0000313" key="3">
    <source>
        <dbReference type="Proteomes" id="UP000282322"/>
    </source>
</evidence>
<dbReference type="Gene3D" id="3.40.50.1820">
    <property type="entry name" value="alpha/beta hydrolase"/>
    <property type="match status" value="1"/>
</dbReference>
<dbReference type="AlphaFoldDB" id="A0A3P3R9G6"/>
<comment type="caution">
    <text evidence="2">The sequence shown here is derived from an EMBL/GenBank/DDBJ whole genome shotgun (WGS) entry which is preliminary data.</text>
</comment>
<dbReference type="InterPro" id="IPR002925">
    <property type="entry name" value="Dienelactn_hydro"/>
</dbReference>
<accession>A0A3P3R9G6</accession>
<reference evidence="2 3" key="1">
    <citation type="submission" date="2018-11" db="EMBL/GenBank/DDBJ databases">
        <title>Taxonoimc description of Halomarina strain SPP-AMP-1.</title>
        <authorList>
            <person name="Pal Y."/>
            <person name="Srinivasana K."/>
            <person name="Verma A."/>
            <person name="Kumar P."/>
        </authorList>
    </citation>
    <scope>NUCLEOTIDE SEQUENCE [LARGE SCALE GENOMIC DNA]</scope>
    <source>
        <strain evidence="2 3">SPP-AMP-1</strain>
    </source>
</reference>
<dbReference type="Pfam" id="PF01738">
    <property type="entry name" value="DLH"/>
    <property type="match status" value="1"/>
</dbReference>
<evidence type="ECO:0000313" key="2">
    <source>
        <dbReference type="EMBL" id="RRJ29589.1"/>
    </source>
</evidence>
<dbReference type="GO" id="GO:0016787">
    <property type="term" value="F:hydrolase activity"/>
    <property type="evidence" value="ECO:0007669"/>
    <property type="project" value="UniProtKB-KW"/>
</dbReference>
<proteinExistence type="predicted"/>
<keyword evidence="3" id="KW-1185">Reference proteome</keyword>
<name>A0A3P3R9G6_9EURY</name>
<dbReference type="SUPFAM" id="SSF53474">
    <property type="entry name" value="alpha/beta-Hydrolases"/>
    <property type="match status" value="1"/>
</dbReference>
<organism evidence="2 3">
    <name type="scientific">Halocatena pleomorpha</name>
    <dbReference type="NCBI Taxonomy" id="1785090"/>
    <lineage>
        <taxon>Archaea</taxon>
        <taxon>Methanobacteriati</taxon>
        <taxon>Methanobacteriota</taxon>
        <taxon>Stenosarchaea group</taxon>
        <taxon>Halobacteria</taxon>
        <taxon>Halobacteriales</taxon>
        <taxon>Natronomonadaceae</taxon>
        <taxon>Halocatena</taxon>
    </lineage>
</organism>